<gene>
    <name evidence="3" type="ORF">SAMN04487968_10934</name>
</gene>
<name>A0A1I1L1P8_9ACTN</name>
<keyword evidence="1" id="KW-0812">Transmembrane</keyword>
<feature type="transmembrane region" description="Helical" evidence="1">
    <location>
        <begin position="37"/>
        <end position="57"/>
    </location>
</feature>
<dbReference type="Gene3D" id="1.10.287.70">
    <property type="match status" value="1"/>
</dbReference>
<dbReference type="OrthoDB" id="8477930at2"/>
<dbReference type="InterPro" id="IPR013099">
    <property type="entry name" value="K_chnl_dom"/>
</dbReference>
<dbReference type="RefSeq" id="WP_091124378.1">
    <property type="nucleotide sequence ID" value="NZ_FOLB01000009.1"/>
</dbReference>
<dbReference type="STRING" id="574651.SAMN04487968_10934"/>
<keyword evidence="4" id="KW-1185">Reference proteome</keyword>
<protein>
    <submittedName>
        <fullName evidence="3">Ion channel</fullName>
    </submittedName>
</protein>
<evidence type="ECO:0000256" key="1">
    <source>
        <dbReference type="SAM" id="Phobius"/>
    </source>
</evidence>
<sequence>MLAWFGLLVVGWAAVYRPALGDGIQAATGATDASWGTALYYSGYTLTTLGLGDVVAVTPFYRVLTVAEAAMGFATITLAISYFLSVYSTLTCRNSFALSLHQRSAGTGRGVEVVRALWQEGPAGASVLLAEMATEMRRLLETHTSYPVLPTFHLGRGYDALPGILRTTWETATVLRTAVAVPEDRPELAGTSVREIASSAEEMCARLLRRREPPAASAKQREQWALDYSELLDDLRAGGLPVRQEAESEYVRVRSAWDPALADLAAQLLCDEDAEEE</sequence>
<accession>A0A1I1L1P8</accession>
<feature type="transmembrane region" description="Helical" evidence="1">
    <location>
        <begin position="69"/>
        <end position="90"/>
    </location>
</feature>
<evidence type="ECO:0000313" key="3">
    <source>
        <dbReference type="EMBL" id="SFC64908.1"/>
    </source>
</evidence>
<dbReference type="Pfam" id="PF07885">
    <property type="entry name" value="Ion_trans_2"/>
    <property type="match status" value="1"/>
</dbReference>
<keyword evidence="1" id="KW-0472">Membrane</keyword>
<dbReference type="AlphaFoldDB" id="A0A1I1L1P8"/>
<dbReference type="EMBL" id="FOLB01000009">
    <property type="protein sequence ID" value="SFC64908.1"/>
    <property type="molecule type" value="Genomic_DNA"/>
</dbReference>
<evidence type="ECO:0000259" key="2">
    <source>
        <dbReference type="Pfam" id="PF07885"/>
    </source>
</evidence>
<keyword evidence="1" id="KW-1133">Transmembrane helix</keyword>
<proteinExistence type="predicted"/>
<evidence type="ECO:0000313" key="4">
    <source>
        <dbReference type="Proteomes" id="UP000198832"/>
    </source>
</evidence>
<organism evidence="3 4">
    <name type="scientific">Nocardioides terrae</name>
    <dbReference type="NCBI Taxonomy" id="574651"/>
    <lineage>
        <taxon>Bacteria</taxon>
        <taxon>Bacillati</taxon>
        <taxon>Actinomycetota</taxon>
        <taxon>Actinomycetes</taxon>
        <taxon>Propionibacteriales</taxon>
        <taxon>Nocardioidaceae</taxon>
        <taxon>Nocardioides</taxon>
    </lineage>
</organism>
<dbReference type="SUPFAM" id="SSF81324">
    <property type="entry name" value="Voltage-gated potassium channels"/>
    <property type="match status" value="1"/>
</dbReference>
<dbReference type="Proteomes" id="UP000198832">
    <property type="component" value="Unassembled WGS sequence"/>
</dbReference>
<reference evidence="3 4" key="1">
    <citation type="submission" date="2016-10" db="EMBL/GenBank/DDBJ databases">
        <authorList>
            <person name="de Groot N.N."/>
        </authorList>
    </citation>
    <scope>NUCLEOTIDE SEQUENCE [LARGE SCALE GENOMIC DNA]</scope>
    <source>
        <strain evidence="3 4">CGMCC 1.7056</strain>
    </source>
</reference>
<feature type="domain" description="Potassium channel" evidence="2">
    <location>
        <begin position="19"/>
        <end position="87"/>
    </location>
</feature>